<accession>A0A7Z0MNY2</accession>
<organism evidence="1 2">
    <name type="scientific">Candidatus Methanofishera endochildressiae</name>
    <dbReference type="NCBI Taxonomy" id="2738884"/>
    <lineage>
        <taxon>Bacteria</taxon>
        <taxon>Pseudomonadati</taxon>
        <taxon>Pseudomonadota</taxon>
        <taxon>Gammaproteobacteria</taxon>
        <taxon>Candidatus Methanofishera</taxon>
    </lineage>
</organism>
<comment type="caution">
    <text evidence="1">The sequence shown here is derived from an EMBL/GenBank/DDBJ whole genome shotgun (WGS) entry which is preliminary data.</text>
</comment>
<sequence>MDVSFLRRRRREEYGRILHEVEEEEYGRILHEVEERSIVVACFLRRRRDKFHVFMSAVKMAFHIVSSAKSHFTLWTC</sequence>
<dbReference type="AlphaFoldDB" id="A0A7Z0MNY2"/>
<dbReference type="Proteomes" id="UP000537890">
    <property type="component" value="Unassembled WGS sequence"/>
</dbReference>
<reference evidence="1 2" key="1">
    <citation type="submission" date="2020-05" db="EMBL/GenBank/DDBJ databases">
        <title>Horizontal transmission and recombination maintain forever young bacterial symbiont genomes.</title>
        <authorList>
            <person name="Russell S.L."/>
            <person name="Pepper-Tunick E."/>
            <person name="Svedberg J."/>
            <person name="Byrne A."/>
            <person name="Ruelas Castillo J."/>
            <person name="Vollmers C."/>
            <person name="Beinart R.A."/>
            <person name="Corbett-Detig R."/>
        </authorList>
    </citation>
    <scope>NUCLEOTIDE SEQUENCE [LARGE SCALE GENOMIC DNA]</scope>
    <source>
        <strain evidence="1">4727-3</strain>
    </source>
</reference>
<evidence type="ECO:0000313" key="2">
    <source>
        <dbReference type="Proteomes" id="UP000537890"/>
    </source>
</evidence>
<proteinExistence type="predicted"/>
<gene>
    <name evidence="1" type="ORF">H0A75_02810</name>
</gene>
<name>A0A7Z0MNY2_9GAMM</name>
<protein>
    <submittedName>
        <fullName evidence="1">Uncharacterized protein</fullName>
    </submittedName>
</protein>
<dbReference type="EMBL" id="JACCHS010000033">
    <property type="protein sequence ID" value="NYT46727.1"/>
    <property type="molecule type" value="Genomic_DNA"/>
</dbReference>
<evidence type="ECO:0000313" key="1">
    <source>
        <dbReference type="EMBL" id="NYT46727.1"/>
    </source>
</evidence>